<dbReference type="EMBL" id="REGN01000425">
    <property type="protein sequence ID" value="RNA42020.1"/>
    <property type="molecule type" value="Genomic_DNA"/>
</dbReference>
<evidence type="ECO:0000313" key="2">
    <source>
        <dbReference type="Proteomes" id="UP000276133"/>
    </source>
</evidence>
<dbReference type="Proteomes" id="UP000276133">
    <property type="component" value="Unassembled WGS sequence"/>
</dbReference>
<comment type="caution">
    <text evidence="1">The sequence shown here is derived from an EMBL/GenBank/DDBJ whole genome shotgun (WGS) entry which is preliminary data.</text>
</comment>
<accession>A0A3M7T2C3</accession>
<gene>
    <name evidence="1" type="ORF">BpHYR1_043106</name>
</gene>
<sequence length="79" mass="9683">MPNTDLFLWLYQNLREFTKILVNLREFRNIYFSDLTSRHFSQLQFQLPNLSNQCCISYVLNRHNFFSIRDKLHKSVKQL</sequence>
<dbReference type="AlphaFoldDB" id="A0A3M7T2C3"/>
<evidence type="ECO:0000313" key="1">
    <source>
        <dbReference type="EMBL" id="RNA42020.1"/>
    </source>
</evidence>
<organism evidence="1 2">
    <name type="scientific">Brachionus plicatilis</name>
    <name type="common">Marine rotifer</name>
    <name type="synonym">Brachionus muelleri</name>
    <dbReference type="NCBI Taxonomy" id="10195"/>
    <lineage>
        <taxon>Eukaryota</taxon>
        <taxon>Metazoa</taxon>
        <taxon>Spiralia</taxon>
        <taxon>Gnathifera</taxon>
        <taxon>Rotifera</taxon>
        <taxon>Eurotatoria</taxon>
        <taxon>Monogononta</taxon>
        <taxon>Pseudotrocha</taxon>
        <taxon>Ploima</taxon>
        <taxon>Brachionidae</taxon>
        <taxon>Brachionus</taxon>
    </lineage>
</organism>
<proteinExistence type="predicted"/>
<name>A0A3M7T2C3_BRAPC</name>
<reference evidence="1 2" key="1">
    <citation type="journal article" date="2018" name="Sci. Rep.">
        <title>Genomic signatures of local adaptation to the degree of environmental predictability in rotifers.</title>
        <authorList>
            <person name="Franch-Gras L."/>
            <person name="Hahn C."/>
            <person name="Garcia-Roger E.M."/>
            <person name="Carmona M.J."/>
            <person name="Serra M."/>
            <person name="Gomez A."/>
        </authorList>
    </citation>
    <scope>NUCLEOTIDE SEQUENCE [LARGE SCALE GENOMIC DNA]</scope>
    <source>
        <strain evidence="1">HYR1</strain>
    </source>
</reference>
<keyword evidence="2" id="KW-1185">Reference proteome</keyword>
<protein>
    <submittedName>
        <fullName evidence="1">Uncharacterized protein</fullName>
    </submittedName>
</protein>